<reference evidence="3 4" key="1">
    <citation type="submission" date="2017-10" db="EMBL/GenBank/DDBJ databases">
        <title>Draft genome of Longibacter Salinarum.</title>
        <authorList>
            <person name="Goh K.M."/>
            <person name="Shamsir M.S."/>
            <person name="Lim S.W."/>
        </authorList>
    </citation>
    <scope>NUCLEOTIDE SEQUENCE [LARGE SCALE GENOMIC DNA]</scope>
    <source>
        <strain evidence="3 4">KCTC 52045</strain>
    </source>
</reference>
<dbReference type="RefSeq" id="WP_098073756.1">
    <property type="nucleotide sequence ID" value="NZ_PDEQ01000001.1"/>
</dbReference>
<accession>A0A2A8D1M0</accession>
<organism evidence="3 4">
    <name type="scientific">Longibacter salinarum</name>
    <dbReference type="NCBI Taxonomy" id="1850348"/>
    <lineage>
        <taxon>Bacteria</taxon>
        <taxon>Pseudomonadati</taxon>
        <taxon>Rhodothermota</taxon>
        <taxon>Rhodothermia</taxon>
        <taxon>Rhodothermales</taxon>
        <taxon>Salisaetaceae</taxon>
        <taxon>Longibacter</taxon>
    </lineage>
</organism>
<dbReference type="PANTHER" id="PTHR31284">
    <property type="entry name" value="ACID PHOSPHATASE-LIKE PROTEIN"/>
    <property type="match status" value="1"/>
</dbReference>
<dbReference type="AlphaFoldDB" id="A0A2A8D1M0"/>
<dbReference type="OrthoDB" id="395856at2"/>
<keyword evidence="4" id="KW-1185">Reference proteome</keyword>
<dbReference type="Proteomes" id="UP000220102">
    <property type="component" value="Unassembled WGS sequence"/>
</dbReference>
<feature type="signal peptide" evidence="2">
    <location>
        <begin position="1"/>
        <end position="25"/>
    </location>
</feature>
<evidence type="ECO:0000256" key="2">
    <source>
        <dbReference type="SAM" id="SignalP"/>
    </source>
</evidence>
<evidence type="ECO:0000256" key="1">
    <source>
        <dbReference type="ARBA" id="ARBA00022729"/>
    </source>
</evidence>
<dbReference type="InterPro" id="IPR006423">
    <property type="entry name" value="Lipo_e_P4"/>
</dbReference>
<dbReference type="InterPro" id="IPR036412">
    <property type="entry name" value="HAD-like_sf"/>
</dbReference>
<dbReference type="SUPFAM" id="SSF56784">
    <property type="entry name" value="HAD-like"/>
    <property type="match status" value="1"/>
</dbReference>
<sequence length="304" mass="33836">MSRSLVAVILAASVFLFTSCGTSGATYTHTEADQMNASIDSLQTAADLRNPNLNSTLWQQTAVEYEGLTLGMYQLARLMLDRGLTDSTWTASLEQSRQGASVYRTLPPAVVLDVDETVLDNSAYQARLIRDNDTYNSSSWKAWCREEKADPVPGALAFTKAAAARGVQVIYLTNRDSDVEAATRENLRALGFPLDPDEDVILTQGEMPEWTSSNKTPRREAVAEAYRIVLLIGDNFGDFAGDVDVSLSERQEMAEQYQAYWGTRWITLPNPQYGSWEGATFGFDYSLPPLQKLRNKHDALRPKR</sequence>
<dbReference type="PANTHER" id="PTHR31284:SF10">
    <property type="entry name" value="ACID PHOSPHATASE-LIKE PROTEIN"/>
    <property type="match status" value="1"/>
</dbReference>
<dbReference type="SFLD" id="SFLDS00003">
    <property type="entry name" value="Haloacid_Dehalogenase"/>
    <property type="match status" value="1"/>
</dbReference>
<keyword evidence="1 2" id="KW-0732">Signal</keyword>
<dbReference type="InterPro" id="IPR023214">
    <property type="entry name" value="HAD_sf"/>
</dbReference>
<dbReference type="EMBL" id="PDEQ01000001">
    <property type="protein sequence ID" value="PEN14859.1"/>
    <property type="molecule type" value="Genomic_DNA"/>
</dbReference>
<dbReference type="PROSITE" id="PS51257">
    <property type="entry name" value="PROKAR_LIPOPROTEIN"/>
    <property type="match status" value="1"/>
</dbReference>
<protein>
    <submittedName>
        <fullName evidence="3">5'-nucleotidase</fullName>
    </submittedName>
</protein>
<comment type="caution">
    <text evidence="3">The sequence shown here is derived from an EMBL/GenBank/DDBJ whole genome shotgun (WGS) entry which is preliminary data.</text>
</comment>
<dbReference type="Gene3D" id="3.40.50.1000">
    <property type="entry name" value="HAD superfamily/HAD-like"/>
    <property type="match status" value="1"/>
</dbReference>
<evidence type="ECO:0000313" key="3">
    <source>
        <dbReference type="EMBL" id="PEN14859.1"/>
    </source>
</evidence>
<dbReference type="PIRSF" id="PIRSF019271">
    <property type="entry name" value="Acid_Ptase_C"/>
    <property type="match status" value="1"/>
</dbReference>
<gene>
    <name evidence="3" type="ORF">CRI94_00765</name>
</gene>
<dbReference type="GO" id="GO:0009279">
    <property type="term" value="C:cell outer membrane"/>
    <property type="evidence" value="ECO:0007669"/>
    <property type="project" value="InterPro"/>
</dbReference>
<feature type="chain" id="PRO_5011975752" evidence="2">
    <location>
        <begin position="26"/>
        <end position="304"/>
    </location>
</feature>
<evidence type="ECO:0000313" key="4">
    <source>
        <dbReference type="Proteomes" id="UP000220102"/>
    </source>
</evidence>
<dbReference type="InterPro" id="IPR005519">
    <property type="entry name" value="Acid_phosphat_B-like"/>
</dbReference>
<proteinExistence type="predicted"/>
<name>A0A2A8D1M0_9BACT</name>
<dbReference type="SFLD" id="SFLDG01125">
    <property type="entry name" value="C1.1:_Acid_Phosphatase_Like"/>
    <property type="match status" value="1"/>
</dbReference>
<dbReference type="Pfam" id="PF03767">
    <property type="entry name" value="Acid_phosphat_B"/>
    <property type="match status" value="1"/>
</dbReference>